<comment type="caution">
    <text evidence="1">The sequence shown here is derived from an EMBL/GenBank/DDBJ whole genome shotgun (WGS) entry which is preliminary data.</text>
</comment>
<accession>X1TCC4</accession>
<reference evidence="1" key="1">
    <citation type="journal article" date="2014" name="Front. Microbiol.">
        <title>High frequency of phylogenetically diverse reductive dehalogenase-homologous genes in deep subseafloor sedimentary metagenomes.</title>
        <authorList>
            <person name="Kawai M."/>
            <person name="Futagami T."/>
            <person name="Toyoda A."/>
            <person name="Takaki Y."/>
            <person name="Nishi S."/>
            <person name="Hori S."/>
            <person name="Arai W."/>
            <person name="Tsubouchi T."/>
            <person name="Morono Y."/>
            <person name="Uchiyama I."/>
            <person name="Ito T."/>
            <person name="Fujiyama A."/>
            <person name="Inagaki F."/>
            <person name="Takami H."/>
        </authorList>
    </citation>
    <scope>NUCLEOTIDE SEQUENCE</scope>
    <source>
        <strain evidence="1">Expedition CK06-06</strain>
    </source>
</reference>
<proteinExistence type="predicted"/>
<sequence length="52" mass="6134">KAYVDHPVKVEFESFLYQPFPIQFFLVRIHSLIDVAEKAKLAQRMSDSESMF</sequence>
<dbReference type="EMBL" id="BARW01022806">
    <property type="protein sequence ID" value="GAI89006.1"/>
    <property type="molecule type" value="Genomic_DNA"/>
</dbReference>
<organism evidence="1">
    <name type="scientific">marine sediment metagenome</name>
    <dbReference type="NCBI Taxonomy" id="412755"/>
    <lineage>
        <taxon>unclassified sequences</taxon>
        <taxon>metagenomes</taxon>
        <taxon>ecological metagenomes</taxon>
    </lineage>
</organism>
<feature type="non-terminal residue" evidence="1">
    <location>
        <position position="1"/>
    </location>
</feature>
<protein>
    <submittedName>
        <fullName evidence="1">Uncharacterized protein</fullName>
    </submittedName>
</protein>
<name>X1TCC4_9ZZZZ</name>
<evidence type="ECO:0000313" key="1">
    <source>
        <dbReference type="EMBL" id="GAI89006.1"/>
    </source>
</evidence>
<gene>
    <name evidence="1" type="ORF">S12H4_37966</name>
</gene>
<dbReference type="AlphaFoldDB" id="X1TCC4"/>